<dbReference type="SUPFAM" id="SSF53335">
    <property type="entry name" value="S-adenosyl-L-methionine-dependent methyltransferases"/>
    <property type="match status" value="1"/>
</dbReference>
<dbReference type="Proteomes" id="UP000053201">
    <property type="component" value="Unassembled WGS sequence"/>
</dbReference>
<dbReference type="eggNOG" id="KOG1541">
    <property type="taxonomic scope" value="Eukaryota"/>
</dbReference>
<keyword evidence="3" id="KW-1185">Reference proteome</keyword>
<dbReference type="GO" id="GO:0008757">
    <property type="term" value="F:S-adenosylmethionine-dependent methyltransferase activity"/>
    <property type="evidence" value="ECO:0007669"/>
    <property type="project" value="InterPro"/>
</dbReference>
<dbReference type="InParanoid" id="A0A0L0HC36"/>
<name>A0A0L0HC36_SPIPD</name>
<dbReference type="VEuPathDB" id="FungiDB:SPPG_06198"/>
<dbReference type="InterPro" id="IPR013216">
    <property type="entry name" value="Methyltransf_11"/>
</dbReference>
<accession>A0A0L0HC36</accession>
<dbReference type="RefSeq" id="XP_016606541.1">
    <property type="nucleotide sequence ID" value="XM_016754402.1"/>
</dbReference>
<evidence type="ECO:0000259" key="1">
    <source>
        <dbReference type="Pfam" id="PF08241"/>
    </source>
</evidence>
<evidence type="ECO:0000313" key="2">
    <source>
        <dbReference type="EMBL" id="KNC98501.1"/>
    </source>
</evidence>
<dbReference type="CDD" id="cd02440">
    <property type="entry name" value="AdoMet_MTases"/>
    <property type="match status" value="1"/>
</dbReference>
<dbReference type="OrthoDB" id="66144at2759"/>
<dbReference type="OMA" id="GRCFISF"/>
<dbReference type="Pfam" id="PF08241">
    <property type="entry name" value="Methyltransf_11"/>
    <property type="match status" value="1"/>
</dbReference>
<dbReference type="EMBL" id="KQ257460">
    <property type="protein sequence ID" value="KNC98501.1"/>
    <property type="molecule type" value="Genomic_DNA"/>
</dbReference>
<dbReference type="Gene3D" id="3.40.50.150">
    <property type="entry name" value="Vaccinia Virus protein VP39"/>
    <property type="match status" value="1"/>
</dbReference>
<gene>
    <name evidence="2" type="ORF">SPPG_06198</name>
</gene>
<dbReference type="PANTHER" id="PTHR43861">
    <property type="entry name" value="TRANS-ACONITATE 2-METHYLTRANSFERASE-RELATED"/>
    <property type="match status" value="1"/>
</dbReference>
<dbReference type="InterPro" id="IPR029063">
    <property type="entry name" value="SAM-dependent_MTases_sf"/>
</dbReference>
<sequence>MAAGWSIEEITKFYGSYAKSYDEDIEKETYPAPFIIANWVLEHFSNMVPDQDYLAFLDLGCGTGQSSKLFFTQPLSQRIDVYGVDATPEMLDKAKQFPFRELLCQDIEADIPFARVFDAIICVGVLDFVKNPQNLFTSVARSLKQNGQGCFAVTLPESGGLNTFAEADILKLVNEAGFKIKKNDRFFGYEDSETKVTVHYHGLLLTL</sequence>
<protein>
    <recommendedName>
        <fullName evidence="1">Methyltransferase type 11 domain-containing protein</fullName>
    </recommendedName>
</protein>
<dbReference type="PANTHER" id="PTHR43861:SF6">
    <property type="entry name" value="METHYLTRANSFERASE TYPE 11"/>
    <property type="match status" value="1"/>
</dbReference>
<dbReference type="AlphaFoldDB" id="A0A0L0HC36"/>
<organism evidence="2 3">
    <name type="scientific">Spizellomyces punctatus (strain DAOM BR117)</name>
    <dbReference type="NCBI Taxonomy" id="645134"/>
    <lineage>
        <taxon>Eukaryota</taxon>
        <taxon>Fungi</taxon>
        <taxon>Fungi incertae sedis</taxon>
        <taxon>Chytridiomycota</taxon>
        <taxon>Chytridiomycota incertae sedis</taxon>
        <taxon>Chytridiomycetes</taxon>
        <taxon>Spizellomycetales</taxon>
        <taxon>Spizellomycetaceae</taxon>
        <taxon>Spizellomyces</taxon>
    </lineage>
</organism>
<evidence type="ECO:0000313" key="3">
    <source>
        <dbReference type="Proteomes" id="UP000053201"/>
    </source>
</evidence>
<reference evidence="2 3" key="1">
    <citation type="submission" date="2009-08" db="EMBL/GenBank/DDBJ databases">
        <title>The Genome Sequence of Spizellomyces punctatus strain DAOM BR117.</title>
        <authorList>
            <consortium name="The Broad Institute Genome Sequencing Platform"/>
            <person name="Russ C."/>
            <person name="Cuomo C."/>
            <person name="Shea T."/>
            <person name="Young S.K."/>
            <person name="Zeng Q."/>
            <person name="Koehrsen M."/>
            <person name="Haas B."/>
            <person name="Borodovsky M."/>
            <person name="Guigo R."/>
            <person name="Alvarado L."/>
            <person name="Berlin A."/>
            <person name="Bochicchio J."/>
            <person name="Borenstein D."/>
            <person name="Chapman S."/>
            <person name="Chen Z."/>
            <person name="Engels R."/>
            <person name="Freedman E."/>
            <person name="Gellesch M."/>
            <person name="Goldberg J."/>
            <person name="Griggs A."/>
            <person name="Gujja S."/>
            <person name="Heiman D."/>
            <person name="Hepburn T."/>
            <person name="Howarth C."/>
            <person name="Jen D."/>
            <person name="Larson L."/>
            <person name="Lewis B."/>
            <person name="Mehta T."/>
            <person name="Park D."/>
            <person name="Pearson M."/>
            <person name="Roberts A."/>
            <person name="Saif S."/>
            <person name="Shenoy N."/>
            <person name="Sisk P."/>
            <person name="Stolte C."/>
            <person name="Sykes S."/>
            <person name="Thomson T."/>
            <person name="Walk T."/>
            <person name="White J."/>
            <person name="Yandava C."/>
            <person name="Burger G."/>
            <person name="Gray M.W."/>
            <person name="Holland P.W.H."/>
            <person name="King N."/>
            <person name="Lang F.B.F."/>
            <person name="Roger A.J."/>
            <person name="Ruiz-Trillo I."/>
            <person name="Lander E."/>
            <person name="Nusbaum C."/>
        </authorList>
    </citation>
    <scope>NUCLEOTIDE SEQUENCE [LARGE SCALE GENOMIC DNA]</scope>
    <source>
        <strain evidence="2 3">DAOM BR117</strain>
    </source>
</reference>
<proteinExistence type="predicted"/>
<feature type="domain" description="Methyltransferase type 11" evidence="1">
    <location>
        <begin position="57"/>
        <end position="148"/>
    </location>
</feature>
<dbReference type="GeneID" id="27689521"/>